<keyword evidence="3" id="KW-0808">Transferase</keyword>
<evidence type="ECO:0000256" key="1">
    <source>
        <dbReference type="ARBA" id="ARBA00012418"/>
    </source>
</evidence>
<dbReference type="GO" id="GO:0032549">
    <property type="term" value="F:ribonucleoside binding"/>
    <property type="evidence" value="ECO:0007669"/>
    <property type="project" value="InterPro"/>
</dbReference>
<dbReference type="PANTHER" id="PTHR20856">
    <property type="entry name" value="DNA-DIRECTED RNA POLYMERASE I SUBUNIT 2"/>
    <property type="match status" value="1"/>
</dbReference>
<evidence type="ECO:0000256" key="5">
    <source>
        <dbReference type="ARBA" id="ARBA00023163"/>
    </source>
</evidence>
<feature type="non-terminal residue" evidence="7">
    <location>
        <position position="339"/>
    </location>
</feature>
<evidence type="ECO:0000259" key="6">
    <source>
        <dbReference type="Pfam" id="PF04563"/>
    </source>
</evidence>
<reference evidence="7" key="1">
    <citation type="submission" date="2018-05" db="EMBL/GenBank/DDBJ databases">
        <authorList>
            <person name="Lanie J.A."/>
            <person name="Ng W.-L."/>
            <person name="Kazmierczak K.M."/>
            <person name="Andrzejewski T.M."/>
            <person name="Davidsen T.M."/>
            <person name="Wayne K.J."/>
            <person name="Tettelin H."/>
            <person name="Glass J.I."/>
            <person name="Rusch D."/>
            <person name="Podicherti R."/>
            <person name="Tsui H.-C.T."/>
            <person name="Winkler M.E."/>
        </authorList>
    </citation>
    <scope>NUCLEOTIDE SEQUENCE</scope>
</reference>
<dbReference type="InterPro" id="IPR007644">
    <property type="entry name" value="RNA_pol_bsu_protrusion"/>
</dbReference>
<dbReference type="InterPro" id="IPR015712">
    <property type="entry name" value="DNA-dir_RNA_pol_su2"/>
</dbReference>
<feature type="non-terminal residue" evidence="7">
    <location>
        <position position="1"/>
    </location>
</feature>
<dbReference type="SUPFAM" id="SSF64484">
    <property type="entry name" value="beta and beta-prime subunits of DNA dependent RNA-polymerase"/>
    <property type="match status" value="1"/>
</dbReference>
<dbReference type="GO" id="GO:0000428">
    <property type="term" value="C:DNA-directed RNA polymerase complex"/>
    <property type="evidence" value="ECO:0007669"/>
    <property type="project" value="UniProtKB-KW"/>
</dbReference>
<dbReference type="GO" id="GO:0003677">
    <property type="term" value="F:DNA binding"/>
    <property type="evidence" value="ECO:0007669"/>
    <property type="project" value="InterPro"/>
</dbReference>
<evidence type="ECO:0000256" key="3">
    <source>
        <dbReference type="ARBA" id="ARBA00022679"/>
    </source>
</evidence>
<dbReference type="InterPro" id="IPR037034">
    <property type="entry name" value="RNA_pol_Rpb2_2_sf"/>
</dbReference>
<evidence type="ECO:0000256" key="4">
    <source>
        <dbReference type="ARBA" id="ARBA00022695"/>
    </source>
</evidence>
<organism evidence="7">
    <name type="scientific">marine metagenome</name>
    <dbReference type="NCBI Taxonomy" id="408172"/>
    <lineage>
        <taxon>unclassified sequences</taxon>
        <taxon>metagenomes</taxon>
        <taxon>ecological metagenomes</taxon>
    </lineage>
</organism>
<evidence type="ECO:0000313" key="7">
    <source>
        <dbReference type="EMBL" id="SVC76462.1"/>
    </source>
</evidence>
<protein>
    <recommendedName>
        <fullName evidence="1">DNA-directed RNA polymerase</fullName>
        <ecNumber evidence="1">2.7.7.6</ecNumber>
    </recommendedName>
</protein>
<dbReference type="EMBL" id="UINC01109560">
    <property type="protein sequence ID" value="SVC76462.1"/>
    <property type="molecule type" value="Genomic_DNA"/>
</dbReference>
<feature type="domain" description="RNA polymerase beta subunit protrusion" evidence="6">
    <location>
        <begin position="13"/>
        <end position="218"/>
    </location>
</feature>
<dbReference type="Pfam" id="PF04563">
    <property type="entry name" value="RNA_pol_Rpb2_1"/>
    <property type="match status" value="1"/>
</dbReference>
<proteinExistence type="predicted"/>
<gene>
    <name evidence="7" type="ORF">METZ01_LOCUS329316</name>
</gene>
<keyword evidence="2" id="KW-0240">DNA-directed RNA polymerase</keyword>
<sequence length="339" mass="38304">WAIIQDILSREGIAKQHLTSFDEFLKKGLQEIINEIDHIDVENAEYPYRIQLGRIKFQEPRMMELDGSITHITPAEARLRNVSYIAPLHMTANVIEDGKTLESRELHIGDIPVMVKSDACILRNFSEQKLIDHAEDPSDPGGYFIINGSERVIVGLEDLSYNKIIVDREKIGGKFVFKAKVYSSIVGYRAKLELVLKEDGLIVARIPGSPVDIPMITLMRALGLESDKQIASAISLNDEIQNELEGSFEKIENATPKDAIEYISKRIAPGMLEEFQIKRAETLLDWSLLPHLGKQPENRKEKTQFLGEAACKLLELKLGWIKPDDKDHYGNKVVKFAGQ</sequence>
<dbReference type="AlphaFoldDB" id="A0A382PWL9"/>
<evidence type="ECO:0000256" key="2">
    <source>
        <dbReference type="ARBA" id="ARBA00022478"/>
    </source>
</evidence>
<keyword evidence="4" id="KW-0548">Nucleotidyltransferase</keyword>
<dbReference type="Gene3D" id="3.90.1110.10">
    <property type="entry name" value="RNA polymerase Rpb2, domain 2"/>
    <property type="match status" value="1"/>
</dbReference>
<dbReference type="Gene3D" id="3.90.1100.10">
    <property type="match status" value="1"/>
</dbReference>
<accession>A0A382PWL9</accession>
<dbReference type="GO" id="GO:0003899">
    <property type="term" value="F:DNA-directed RNA polymerase activity"/>
    <property type="evidence" value="ECO:0007669"/>
    <property type="project" value="UniProtKB-EC"/>
</dbReference>
<dbReference type="GO" id="GO:0006351">
    <property type="term" value="P:DNA-templated transcription"/>
    <property type="evidence" value="ECO:0007669"/>
    <property type="project" value="InterPro"/>
</dbReference>
<name>A0A382PWL9_9ZZZZ</name>
<keyword evidence="5" id="KW-0804">Transcription</keyword>
<dbReference type="EC" id="2.7.7.6" evidence="1"/>